<dbReference type="SMART" id="SM00271">
    <property type="entry name" value="DnaJ"/>
    <property type="match status" value="1"/>
</dbReference>
<evidence type="ECO:0000259" key="1">
    <source>
        <dbReference type="PROSITE" id="PS50076"/>
    </source>
</evidence>
<dbReference type="GeneID" id="116196202"/>
<dbReference type="GO" id="GO:0005737">
    <property type="term" value="C:cytoplasm"/>
    <property type="evidence" value="ECO:0007669"/>
    <property type="project" value="TreeGrafter"/>
</dbReference>
<dbReference type="SUPFAM" id="SSF46565">
    <property type="entry name" value="Chaperone J-domain"/>
    <property type="match status" value="1"/>
</dbReference>
<dbReference type="GO" id="GO:0051087">
    <property type="term" value="F:protein-folding chaperone binding"/>
    <property type="evidence" value="ECO:0007669"/>
    <property type="project" value="TreeGrafter"/>
</dbReference>
<dbReference type="GO" id="GO:0044183">
    <property type="term" value="F:protein folding chaperone"/>
    <property type="evidence" value="ECO:0007669"/>
    <property type="project" value="TreeGrafter"/>
</dbReference>
<proteinExistence type="predicted"/>
<reference evidence="2" key="1">
    <citation type="journal article" date="2020" name="Plant Biotechnol. J.">
        <title>The pomegranate (Punica granatum L.) draft genome dissects genetic divergence between soft- and hard-seeded cultivars.</title>
        <authorList>
            <person name="Luo X."/>
            <person name="Li H."/>
            <person name="Wu Z."/>
            <person name="Yao W."/>
            <person name="Zhao P."/>
            <person name="Cao D."/>
            <person name="Yu H."/>
            <person name="Li K."/>
            <person name="Poudel K."/>
            <person name="Zhao D."/>
            <person name="Zhang F."/>
            <person name="Xia X."/>
            <person name="Chen L."/>
            <person name="Wang Q."/>
            <person name="Jing D."/>
            <person name="Cao S."/>
        </authorList>
    </citation>
    <scope>NUCLEOTIDE SEQUENCE [LARGE SCALE GENOMIC DNA]</scope>
    <source>
        <strain evidence="2">cv. Tunisia</strain>
    </source>
</reference>
<reference evidence="3" key="2">
    <citation type="submission" date="2025-08" db="UniProtKB">
        <authorList>
            <consortium name="RefSeq"/>
        </authorList>
    </citation>
    <scope>IDENTIFICATION</scope>
    <source>
        <tissue evidence="3">Leaf</tissue>
    </source>
</reference>
<dbReference type="AlphaFoldDB" id="A0A6P8CMX0"/>
<dbReference type="PROSITE" id="PS50076">
    <property type="entry name" value="DNAJ_2"/>
    <property type="match status" value="1"/>
</dbReference>
<protein>
    <submittedName>
        <fullName evidence="3">Uncharacterized protein LOC116196202 isoform X1</fullName>
    </submittedName>
</protein>
<dbReference type="PANTHER" id="PTHR43948">
    <property type="entry name" value="DNAJ HOMOLOG SUBFAMILY B"/>
    <property type="match status" value="1"/>
</dbReference>
<evidence type="ECO:0000313" key="2">
    <source>
        <dbReference type="Proteomes" id="UP000515151"/>
    </source>
</evidence>
<evidence type="ECO:0000313" key="3">
    <source>
        <dbReference type="RefSeq" id="XP_031381673.1"/>
    </source>
</evidence>
<dbReference type="GO" id="GO:0051082">
    <property type="term" value="F:unfolded protein binding"/>
    <property type="evidence" value="ECO:0007669"/>
    <property type="project" value="TreeGrafter"/>
</dbReference>
<gene>
    <name evidence="3" type="primary">LOC116196202</name>
</gene>
<dbReference type="Proteomes" id="UP000515151">
    <property type="component" value="Chromosome 2"/>
</dbReference>
<dbReference type="OrthoDB" id="10250354at2759"/>
<keyword evidence="2" id="KW-1185">Reference proteome</keyword>
<dbReference type="GO" id="GO:0005634">
    <property type="term" value="C:nucleus"/>
    <property type="evidence" value="ECO:0007669"/>
    <property type="project" value="TreeGrafter"/>
</dbReference>
<dbReference type="PANTHER" id="PTHR43948:SF14">
    <property type="entry name" value="PROTEIN DNAJ, PUTATIVE-RELATED"/>
    <property type="match status" value="1"/>
</dbReference>
<dbReference type="RefSeq" id="XP_031381673.1">
    <property type="nucleotide sequence ID" value="XM_031525813.1"/>
</dbReference>
<dbReference type="Gene3D" id="1.10.287.110">
    <property type="entry name" value="DnaJ domain"/>
    <property type="match status" value="1"/>
</dbReference>
<dbReference type="InterPro" id="IPR036869">
    <property type="entry name" value="J_dom_sf"/>
</dbReference>
<organism evidence="2 3">
    <name type="scientific">Punica granatum</name>
    <name type="common">Pomegranate</name>
    <dbReference type="NCBI Taxonomy" id="22663"/>
    <lineage>
        <taxon>Eukaryota</taxon>
        <taxon>Viridiplantae</taxon>
        <taxon>Streptophyta</taxon>
        <taxon>Embryophyta</taxon>
        <taxon>Tracheophyta</taxon>
        <taxon>Spermatophyta</taxon>
        <taxon>Magnoliopsida</taxon>
        <taxon>eudicotyledons</taxon>
        <taxon>Gunneridae</taxon>
        <taxon>Pentapetalae</taxon>
        <taxon>rosids</taxon>
        <taxon>malvids</taxon>
        <taxon>Myrtales</taxon>
        <taxon>Lythraceae</taxon>
        <taxon>Punica</taxon>
    </lineage>
</organism>
<accession>A0A6P8CMX0</accession>
<dbReference type="InterPro" id="IPR001623">
    <property type="entry name" value="DnaJ_domain"/>
</dbReference>
<sequence>MRGDEARVLLGFPHNSRPTPSQVKAAFKKKVWESHPDLFPVNEKLKAESRFKRISEAYSCLLSGNSVAGSRGDGSSTATYSRVVRTGVPRTHGGRGNRALIGHTKSRGRTILLTTHFFHNTGTPSQSLILMSYMDGLDFR</sequence>
<dbReference type="CDD" id="cd06257">
    <property type="entry name" value="DnaJ"/>
    <property type="match status" value="1"/>
</dbReference>
<feature type="domain" description="J" evidence="1">
    <location>
        <begin position="5"/>
        <end position="84"/>
    </location>
</feature>
<dbReference type="Pfam" id="PF00226">
    <property type="entry name" value="DnaJ"/>
    <property type="match status" value="1"/>
</dbReference>
<name>A0A6P8CMX0_PUNGR</name>